<reference evidence="3 4" key="1">
    <citation type="submission" date="2018-12" db="EMBL/GenBank/DDBJ databases">
        <authorList>
            <person name="Meng J."/>
        </authorList>
    </citation>
    <scope>NUCLEOTIDE SEQUENCE [LARGE SCALE GENOMIC DNA]</scope>
    <source>
        <strain evidence="3 4">HT111-2</strain>
    </source>
</reference>
<feature type="signal peptide" evidence="1">
    <location>
        <begin position="1"/>
        <end position="26"/>
    </location>
</feature>
<dbReference type="EMBL" id="RXIA01000029">
    <property type="protein sequence ID" value="RVU70136.1"/>
    <property type="molecule type" value="Genomic_DNA"/>
</dbReference>
<dbReference type="InterPro" id="IPR045155">
    <property type="entry name" value="Beta-lactam_cat"/>
</dbReference>
<feature type="chain" id="PRO_5039584860" evidence="1">
    <location>
        <begin position="27"/>
        <end position="311"/>
    </location>
</feature>
<dbReference type="InterPro" id="IPR012338">
    <property type="entry name" value="Beta-lactam/transpept-like"/>
</dbReference>
<dbReference type="Gene3D" id="3.40.710.10">
    <property type="entry name" value="DD-peptidase/beta-lactamase superfamily"/>
    <property type="match status" value="1"/>
</dbReference>
<comment type="caution">
    <text evidence="3">The sequence shown here is derived from an EMBL/GenBank/DDBJ whole genome shotgun (WGS) entry which is preliminary data.</text>
</comment>
<dbReference type="SUPFAM" id="SSF56601">
    <property type="entry name" value="beta-lactamase/transpeptidase-like"/>
    <property type="match status" value="1"/>
</dbReference>
<evidence type="ECO:0000313" key="3">
    <source>
        <dbReference type="EMBL" id="RVU70136.1"/>
    </source>
</evidence>
<dbReference type="GO" id="GO:0008800">
    <property type="term" value="F:beta-lactamase activity"/>
    <property type="evidence" value="ECO:0007669"/>
    <property type="project" value="InterPro"/>
</dbReference>
<organism evidence="3 4">
    <name type="scientific">Lactobacillus xujianguonis</name>
    <dbReference type="NCBI Taxonomy" id="2495899"/>
    <lineage>
        <taxon>Bacteria</taxon>
        <taxon>Bacillati</taxon>
        <taxon>Bacillota</taxon>
        <taxon>Bacilli</taxon>
        <taxon>Lactobacillales</taxon>
        <taxon>Lactobacillaceae</taxon>
        <taxon>Lactobacillus</taxon>
    </lineage>
</organism>
<gene>
    <name evidence="3" type="ORF">EJK17_09190</name>
</gene>
<dbReference type="Proteomes" id="UP000288291">
    <property type="component" value="Unassembled WGS sequence"/>
</dbReference>
<dbReference type="GO" id="GO:0030655">
    <property type="term" value="P:beta-lactam antibiotic catabolic process"/>
    <property type="evidence" value="ECO:0007669"/>
    <property type="project" value="InterPro"/>
</dbReference>
<sequence length="311" mass="34603">MKNKVFIRALIATLFAFMLYSTNLHRVQNAKLQVVEPKSAKVAKKKKAKEPAIKEPRAPKITSPEYATKVTVEKGSQKRLARKIRAVMGKHDTYQVAVQDLNNSSRFVRLSNSQRIHGVNGIMRLYLLIAIYKQEQTGKLSAHTAIKVKKADRVKGEKMFQPNIGYGIAYLRDAMMRGNKTAANTLLRKIGMKNINRIIKEFHITQTKMVGKFTSSPVGKTTANNLDATLKGIYQGRVLKRQGAYNVLGAMHGQSNKLNRGLSGTIYSLADSNAAVAIVQTSGRSYSIAVWSNSNKNFTKLGKTVSAWFNK</sequence>
<keyword evidence="1" id="KW-0732">Signal</keyword>
<dbReference type="RefSeq" id="WP_103662389.1">
    <property type="nucleotide sequence ID" value="NZ_ML136897.1"/>
</dbReference>
<protein>
    <submittedName>
        <fullName evidence="3">Serine hydrolase</fullName>
    </submittedName>
</protein>
<accession>A0A437ST55</accession>
<keyword evidence="3" id="KW-0378">Hydrolase</keyword>
<name>A0A437ST55_9LACO</name>
<proteinExistence type="predicted"/>
<evidence type="ECO:0000259" key="2">
    <source>
        <dbReference type="Pfam" id="PF13354"/>
    </source>
</evidence>
<evidence type="ECO:0000256" key="1">
    <source>
        <dbReference type="SAM" id="SignalP"/>
    </source>
</evidence>
<keyword evidence="4" id="KW-1185">Reference proteome</keyword>
<evidence type="ECO:0000313" key="4">
    <source>
        <dbReference type="Proteomes" id="UP000288291"/>
    </source>
</evidence>
<dbReference type="AlphaFoldDB" id="A0A437ST55"/>
<dbReference type="Pfam" id="PF13354">
    <property type="entry name" value="Beta-lactamase2"/>
    <property type="match status" value="1"/>
</dbReference>
<feature type="domain" description="Beta-lactamase class A catalytic" evidence="2">
    <location>
        <begin position="96"/>
        <end position="291"/>
    </location>
</feature>